<comment type="caution">
    <text evidence="14">The sequence shown here is derived from an EMBL/GenBank/DDBJ whole genome shotgun (WGS) entry which is preliminary data.</text>
</comment>
<comment type="subcellular location">
    <subcellularLocation>
        <location evidence="2">Cell junction</location>
        <location evidence="2">Adherens junction</location>
    </subcellularLocation>
    <subcellularLocation>
        <location evidence="3">Cell membrane</location>
        <topology evidence="3">Multi-pass membrane protein</topology>
    </subcellularLocation>
    <subcellularLocation>
        <location evidence="1">Nucleus</location>
    </subcellularLocation>
</comment>
<keyword evidence="9" id="KW-1133">Transmembrane helix</keyword>
<evidence type="ECO:0000256" key="9">
    <source>
        <dbReference type="ARBA" id="ARBA00022989"/>
    </source>
</evidence>
<dbReference type="GO" id="GO:0098609">
    <property type="term" value="P:cell-cell adhesion"/>
    <property type="evidence" value="ECO:0007669"/>
    <property type="project" value="InterPro"/>
</dbReference>
<reference evidence="14" key="1">
    <citation type="submission" date="2022-07" db="EMBL/GenBank/DDBJ databases">
        <title>Phylogenomic reconstructions and comparative analyses of Kickxellomycotina fungi.</title>
        <authorList>
            <person name="Reynolds N.K."/>
            <person name="Stajich J.E."/>
            <person name="Barry K."/>
            <person name="Grigoriev I.V."/>
            <person name="Crous P."/>
            <person name="Smith M.E."/>
        </authorList>
    </citation>
    <scope>NUCLEOTIDE SEQUENCE</scope>
    <source>
        <strain evidence="14">RSA 567</strain>
    </source>
</reference>
<evidence type="ECO:0000313" key="15">
    <source>
        <dbReference type="Proteomes" id="UP001151582"/>
    </source>
</evidence>
<keyword evidence="6" id="KW-1003">Cell membrane</keyword>
<dbReference type="EMBL" id="JANBQB010000259">
    <property type="protein sequence ID" value="KAJ1978732.1"/>
    <property type="molecule type" value="Genomic_DNA"/>
</dbReference>
<keyword evidence="12" id="KW-0539">Nucleus</keyword>
<evidence type="ECO:0000256" key="12">
    <source>
        <dbReference type="ARBA" id="ARBA00023242"/>
    </source>
</evidence>
<protein>
    <recommendedName>
        <fullName evidence="5">Vezatin</fullName>
    </recommendedName>
</protein>
<dbReference type="GO" id="GO:0005634">
    <property type="term" value="C:nucleus"/>
    <property type="evidence" value="ECO:0007669"/>
    <property type="project" value="UniProtKB-SubCell"/>
</dbReference>
<feature type="domain" description="Myosin-binding" evidence="13">
    <location>
        <begin position="56"/>
        <end position="221"/>
    </location>
</feature>
<dbReference type="InterPro" id="IPR026858">
    <property type="entry name" value="Vezatin"/>
</dbReference>
<proteinExistence type="inferred from homology"/>
<sequence>MAEDVVYQDSPLAEYLQEASKVSQVIERTGQWVTLQFHRLGAWQQTNLSQHHRLHAFQAQLRRTIQLCQQFDLKYTRALKLIQEIELVSRGYRLTTPLPPITRIEQGQPSRQCLQIRQTLRNALTQQFTQWNSIYTALSGPSLQHLHCHFSEWQAEFAPWLESVTVMLVDGKYDDNDEVFDLQYLRSGLAALYVYRQLYWKLLLSMCQNSLEPNPAPSPYLATICQVLECTPYLIQSTSLAIDHLQSTLDQDFAVKNTSSEAPFLRDLSQLNHTLRGMQAKIYLLHQLWTSTDSAVSDTADHARAYHQALKQDIELLSIQWESGQIQLTRALSQAPQATRSMPSPSHLDEGPVDMSQECGSDGDTVTYHYDTTMTLDSEGPEQVFEAEPEATRFNTASTPKLSRNERIRLQREKREQETLVQMAKQEKYSLMSELKGVLESRKP</sequence>
<keyword evidence="10" id="KW-0175">Coiled coil</keyword>
<dbReference type="AlphaFoldDB" id="A0A9W8B1I0"/>
<keyword evidence="7" id="KW-0812">Transmembrane</keyword>
<evidence type="ECO:0000256" key="5">
    <source>
        <dbReference type="ARBA" id="ARBA00018125"/>
    </source>
</evidence>
<dbReference type="PANTHER" id="PTHR15989:SF5">
    <property type="entry name" value="VEZATIN"/>
    <property type="match status" value="1"/>
</dbReference>
<keyword evidence="15" id="KW-1185">Reference proteome</keyword>
<dbReference type="GO" id="GO:0017022">
    <property type="term" value="F:myosin binding"/>
    <property type="evidence" value="ECO:0007669"/>
    <property type="project" value="InterPro"/>
</dbReference>
<evidence type="ECO:0000259" key="13">
    <source>
        <dbReference type="Pfam" id="PF12632"/>
    </source>
</evidence>
<dbReference type="Proteomes" id="UP001151582">
    <property type="component" value="Unassembled WGS sequence"/>
</dbReference>
<dbReference type="InterPro" id="IPR026859">
    <property type="entry name" value="Myosin-bd"/>
</dbReference>
<evidence type="ECO:0000256" key="2">
    <source>
        <dbReference type="ARBA" id="ARBA00004536"/>
    </source>
</evidence>
<evidence type="ECO:0000256" key="4">
    <source>
        <dbReference type="ARBA" id="ARBA00007245"/>
    </source>
</evidence>
<name>A0A9W8B1I0_9FUNG</name>
<evidence type="ECO:0000256" key="3">
    <source>
        <dbReference type="ARBA" id="ARBA00004651"/>
    </source>
</evidence>
<evidence type="ECO:0000256" key="7">
    <source>
        <dbReference type="ARBA" id="ARBA00022692"/>
    </source>
</evidence>
<evidence type="ECO:0000256" key="1">
    <source>
        <dbReference type="ARBA" id="ARBA00004123"/>
    </source>
</evidence>
<evidence type="ECO:0000256" key="6">
    <source>
        <dbReference type="ARBA" id="ARBA00022475"/>
    </source>
</evidence>
<evidence type="ECO:0000256" key="8">
    <source>
        <dbReference type="ARBA" id="ARBA00022949"/>
    </source>
</evidence>
<dbReference type="PANTHER" id="PTHR15989">
    <property type="entry name" value="VEZATIN"/>
    <property type="match status" value="1"/>
</dbReference>
<keyword evidence="8" id="KW-0965">Cell junction</keyword>
<organism evidence="14 15">
    <name type="scientific">Dimargaris verticillata</name>
    <dbReference type="NCBI Taxonomy" id="2761393"/>
    <lineage>
        <taxon>Eukaryota</taxon>
        <taxon>Fungi</taxon>
        <taxon>Fungi incertae sedis</taxon>
        <taxon>Zoopagomycota</taxon>
        <taxon>Kickxellomycotina</taxon>
        <taxon>Dimargaritomycetes</taxon>
        <taxon>Dimargaritales</taxon>
        <taxon>Dimargaritaceae</taxon>
        <taxon>Dimargaris</taxon>
    </lineage>
</organism>
<accession>A0A9W8B1I0</accession>
<dbReference type="OrthoDB" id="21151at2759"/>
<gene>
    <name evidence="14" type="ORF">H4R34_003095</name>
</gene>
<evidence type="ECO:0000313" key="14">
    <source>
        <dbReference type="EMBL" id="KAJ1978732.1"/>
    </source>
</evidence>
<evidence type="ECO:0000256" key="11">
    <source>
        <dbReference type="ARBA" id="ARBA00023136"/>
    </source>
</evidence>
<evidence type="ECO:0000256" key="10">
    <source>
        <dbReference type="ARBA" id="ARBA00023054"/>
    </source>
</evidence>
<keyword evidence="11" id="KW-0472">Membrane</keyword>
<dbReference type="GO" id="GO:0005886">
    <property type="term" value="C:plasma membrane"/>
    <property type="evidence" value="ECO:0007669"/>
    <property type="project" value="UniProtKB-SubCell"/>
</dbReference>
<comment type="similarity">
    <text evidence="4">Belongs to the vezatin family.</text>
</comment>
<dbReference type="Pfam" id="PF12632">
    <property type="entry name" value="Vezatin"/>
    <property type="match status" value="1"/>
</dbReference>